<accession>A0A923NFL2</accession>
<protein>
    <submittedName>
        <fullName evidence="1">Uncharacterized protein</fullName>
    </submittedName>
</protein>
<sequence>MTKRKIDQLTELPPELVIWVNAETAAAMLDYAQEKFNEIRYSDEFKRMRIEQQPNRFSVELLRKFGRGEYR</sequence>
<comment type="caution">
    <text evidence="1">The sequence shown here is derived from an EMBL/GenBank/DDBJ whole genome shotgun (WGS) entry which is preliminary data.</text>
</comment>
<dbReference type="AlphaFoldDB" id="A0A923NFL2"/>
<name>A0A923NFL2_WEICO</name>
<dbReference type="Proteomes" id="UP000650485">
    <property type="component" value="Unassembled WGS sequence"/>
</dbReference>
<evidence type="ECO:0000313" key="1">
    <source>
        <dbReference type="EMBL" id="MBC6498579.1"/>
    </source>
</evidence>
<proteinExistence type="predicted"/>
<reference evidence="1" key="1">
    <citation type="submission" date="2020-08" db="EMBL/GenBank/DDBJ databases">
        <title>Complete genome sequence of Weissella confusa strain FS54 provides insights into metabolic potential.</title>
        <authorList>
            <person name="Fhoula I."/>
            <person name="Najjari A."/>
            <person name="Lekired A."/>
            <person name="Bessrour-Aouam N."/>
            <person name="Jaballah S."/>
            <person name="Klibi N."/>
            <person name="Ouzari H.-I."/>
        </authorList>
    </citation>
    <scope>NUCLEOTIDE SEQUENCE</scope>
    <source>
        <strain evidence="1">FS54</strain>
    </source>
</reference>
<gene>
    <name evidence="1" type="ORF">H7R52_07775</name>
</gene>
<organism evidence="1 2">
    <name type="scientific">Weissella confusa</name>
    <name type="common">Lactobacillus confusus</name>
    <dbReference type="NCBI Taxonomy" id="1583"/>
    <lineage>
        <taxon>Bacteria</taxon>
        <taxon>Bacillati</taxon>
        <taxon>Bacillota</taxon>
        <taxon>Bacilli</taxon>
        <taxon>Lactobacillales</taxon>
        <taxon>Lactobacillaceae</taxon>
        <taxon>Weissella</taxon>
    </lineage>
</organism>
<dbReference type="RefSeq" id="WP_199414023.1">
    <property type="nucleotide sequence ID" value="NZ_CP168413.1"/>
</dbReference>
<evidence type="ECO:0000313" key="2">
    <source>
        <dbReference type="Proteomes" id="UP000650485"/>
    </source>
</evidence>
<dbReference type="EMBL" id="JACSZT010000005">
    <property type="protein sequence ID" value="MBC6498579.1"/>
    <property type="molecule type" value="Genomic_DNA"/>
</dbReference>